<name>A0A0F5I2U3_BACTR</name>
<evidence type="ECO:0000313" key="10">
    <source>
        <dbReference type="EMBL" id="KKB39989.1"/>
    </source>
</evidence>
<dbReference type="Proteomes" id="UP000031563">
    <property type="component" value="Unassembled WGS sequence"/>
</dbReference>
<feature type="transmembrane region" description="Helical" evidence="8">
    <location>
        <begin position="358"/>
        <end position="378"/>
    </location>
</feature>
<reference evidence="10" key="1">
    <citation type="submission" date="2015-02" db="EMBL/GenBank/DDBJ databases">
        <title>Genome Assembly of Bacillaceae bacterium MTCC 8252.</title>
        <authorList>
            <person name="Verma A."/>
            <person name="Khatri I."/>
            <person name="Mual P."/>
            <person name="Subramanian S."/>
            <person name="Krishnamurthi S."/>
        </authorList>
    </citation>
    <scope>NUCLEOTIDE SEQUENCE [LARGE SCALE GENOMIC DNA]</scope>
    <source>
        <strain evidence="10">MTCC 8252</strain>
    </source>
</reference>
<feature type="transmembrane region" description="Helical" evidence="8">
    <location>
        <begin position="271"/>
        <end position="290"/>
    </location>
</feature>
<comment type="caution">
    <text evidence="10">The sequence shown here is derived from an EMBL/GenBank/DDBJ whole genome shotgun (WGS) entry which is preliminary data.</text>
</comment>
<keyword evidence="6" id="KW-0534">Nitrate assimilation</keyword>
<feature type="transmembrane region" description="Helical" evidence="8">
    <location>
        <begin position="238"/>
        <end position="259"/>
    </location>
</feature>
<keyword evidence="3" id="KW-0813">Transport</keyword>
<dbReference type="STRING" id="1221996.QY95_01861"/>
<dbReference type="CDD" id="cd17341">
    <property type="entry name" value="MFS_NRT2_like"/>
    <property type="match status" value="1"/>
</dbReference>
<dbReference type="PROSITE" id="PS50850">
    <property type="entry name" value="MFS"/>
    <property type="match status" value="1"/>
</dbReference>
<feature type="domain" description="Major facilitator superfamily (MFS) profile" evidence="9">
    <location>
        <begin position="8"/>
        <end position="384"/>
    </location>
</feature>
<keyword evidence="5 8" id="KW-1133">Transmembrane helix</keyword>
<dbReference type="Pfam" id="PF07690">
    <property type="entry name" value="MFS_1"/>
    <property type="match status" value="1"/>
</dbReference>
<evidence type="ECO:0000256" key="2">
    <source>
        <dbReference type="ARBA" id="ARBA00008432"/>
    </source>
</evidence>
<dbReference type="GO" id="GO:0005886">
    <property type="term" value="C:plasma membrane"/>
    <property type="evidence" value="ECO:0007669"/>
    <property type="project" value="UniProtKB-SubCell"/>
</dbReference>
<comment type="similarity">
    <text evidence="2">Belongs to the major facilitator superfamily. Nitrate/nitrite porter (TC 2.A.1.8) family.</text>
</comment>
<evidence type="ECO:0000256" key="3">
    <source>
        <dbReference type="ARBA" id="ARBA00022448"/>
    </source>
</evidence>
<feature type="transmembrane region" description="Helical" evidence="8">
    <location>
        <begin position="7"/>
        <end position="27"/>
    </location>
</feature>
<evidence type="ECO:0000256" key="5">
    <source>
        <dbReference type="ARBA" id="ARBA00022989"/>
    </source>
</evidence>
<organism evidence="10 11">
    <name type="scientific">Bacillus thermotolerans</name>
    <name type="common">Quasibacillus thermotolerans</name>
    <dbReference type="NCBI Taxonomy" id="1221996"/>
    <lineage>
        <taxon>Bacteria</taxon>
        <taxon>Bacillati</taxon>
        <taxon>Bacillota</taxon>
        <taxon>Bacilli</taxon>
        <taxon>Bacillales</taxon>
        <taxon>Bacillaceae</taxon>
        <taxon>Bacillus</taxon>
    </lineage>
</organism>
<keyword evidence="7 8" id="KW-0472">Membrane</keyword>
<proteinExistence type="inferred from homology"/>
<dbReference type="EMBL" id="JWIR02000034">
    <property type="protein sequence ID" value="KKB39989.1"/>
    <property type="molecule type" value="Genomic_DNA"/>
</dbReference>
<dbReference type="InterPro" id="IPR044772">
    <property type="entry name" value="NO3_transporter"/>
</dbReference>
<feature type="transmembrane region" description="Helical" evidence="8">
    <location>
        <begin position="161"/>
        <end position="181"/>
    </location>
</feature>
<feature type="transmembrane region" description="Helical" evidence="8">
    <location>
        <begin position="326"/>
        <end position="346"/>
    </location>
</feature>
<dbReference type="PANTHER" id="PTHR23515">
    <property type="entry name" value="HIGH-AFFINITY NITRATE TRANSPORTER 2.3"/>
    <property type="match status" value="1"/>
</dbReference>
<evidence type="ECO:0000256" key="8">
    <source>
        <dbReference type="SAM" id="Phobius"/>
    </source>
</evidence>
<dbReference type="Gene3D" id="1.20.1250.20">
    <property type="entry name" value="MFS general substrate transporter like domains"/>
    <property type="match status" value="2"/>
</dbReference>
<dbReference type="AlphaFoldDB" id="A0A0F5I2U3"/>
<dbReference type="InterPro" id="IPR011701">
    <property type="entry name" value="MFS"/>
</dbReference>
<feature type="transmembrane region" description="Helical" evidence="8">
    <location>
        <begin position="100"/>
        <end position="120"/>
    </location>
</feature>
<feature type="transmembrane region" description="Helical" evidence="8">
    <location>
        <begin position="202"/>
        <end position="226"/>
    </location>
</feature>
<feature type="transmembrane region" description="Helical" evidence="8">
    <location>
        <begin position="75"/>
        <end position="94"/>
    </location>
</feature>
<feature type="transmembrane region" description="Helical" evidence="8">
    <location>
        <begin position="132"/>
        <end position="155"/>
    </location>
</feature>
<evidence type="ECO:0000313" key="11">
    <source>
        <dbReference type="Proteomes" id="UP000031563"/>
    </source>
</evidence>
<gene>
    <name evidence="10" type="ORF">QY95_01861</name>
</gene>
<evidence type="ECO:0000256" key="1">
    <source>
        <dbReference type="ARBA" id="ARBA00004651"/>
    </source>
</evidence>
<protein>
    <submittedName>
        <fullName evidence="10">Nitrate/nitrite transporter</fullName>
    </submittedName>
</protein>
<feature type="transmembrane region" description="Helical" evidence="8">
    <location>
        <begin position="47"/>
        <end position="63"/>
    </location>
</feature>
<dbReference type="InterPro" id="IPR036259">
    <property type="entry name" value="MFS_trans_sf"/>
</dbReference>
<sequence>MKTKNSTFILILSTAAMMMSFTVWSVFAPIATEIQRLYQLSALEKSILIAAPILLGSIMRIPMGILTDRYGGRRLYTLTMLFLALPLIGAGFAASYSMLLLAAFFIGMAGTTFAISIAYVSRWFPAEKQGLVLGIVGMGNLGSAAANFLIPIIFTFYGLGWVFWSLALSIGIMAVLFWFGTQDEKQPNEVKRLKDSLSVLKFQETWILSLFYFLTFGGFVTFSMYLPTLLVDLFTMTAVKAGMVTAGFVVAATFVRPVGGYLSDRFGARKVLTVVFCGVFLFGLCISFTLDSFASFSVICMMAALVLGVGNGAVFKMVPEVSPENIGSVTGIVGAFGGVGGFFPPILIGFTKDITGDYFLSFALLALLSLVCLLLHQIMNSRTNAHVRTVNHS</sequence>
<dbReference type="GO" id="GO:0042128">
    <property type="term" value="P:nitrate assimilation"/>
    <property type="evidence" value="ECO:0007669"/>
    <property type="project" value="UniProtKB-KW"/>
</dbReference>
<accession>A0A0F5I2U3</accession>
<keyword evidence="11" id="KW-1185">Reference proteome</keyword>
<evidence type="ECO:0000256" key="4">
    <source>
        <dbReference type="ARBA" id="ARBA00022692"/>
    </source>
</evidence>
<evidence type="ECO:0000256" key="7">
    <source>
        <dbReference type="ARBA" id="ARBA00023136"/>
    </source>
</evidence>
<feature type="transmembrane region" description="Helical" evidence="8">
    <location>
        <begin position="296"/>
        <end position="314"/>
    </location>
</feature>
<comment type="subcellular location">
    <subcellularLocation>
        <location evidence="1">Cell membrane</location>
        <topology evidence="1">Multi-pass membrane protein</topology>
    </subcellularLocation>
</comment>
<keyword evidence="4 8" id="KW-0812">Transmembrane</keyword>
<dbReference type="SUPFAM" id="SSF103473">
    <property type="entry name" value="MFS general substrate transporter"/>
    <property type="match status" value="1"/>
</dbReference>
<evidence type="ECO:0000259" key="9">
    <source>
        <dbReference type="PROSITE" id="PS50850"/>
    </source>
</evidence>
<evidence type="ECO:0000256" key="6">
    <source>
        <dbReference type="ARBA" id="ARBA00023063"/>
    </source>
</evidence>
<dbReference type="InterPro" id="IPR020846">
    <property type="entry name" value="MFS_dom"/>
</dbReference>
<dbReference type="GO" id="GO:0015112">
    <property type="term" value="F:nitrate transmembrane transporter activity"/>
    <property type="evidence" value="ECO:0007669"/>
    <property type="project" value="InterPro"/>
</dbReference>